<dbReference type="InterPro" id="IPR045076">
    <property type="entry name" value="MutS"/>
</dbReference>
<proteinExistence type="inferred from homology"/>
<dbReference type="SUPFAM" id="SSF52540">
    <property type="entry name" value="P-loop containing nucleoside triphosphate hydrolases"/>
    <property type="match status" value="1"/>
</dbReference>
<keyword evidence="4" id="KW-0238">DNA-binding</keyword>
<gene>
    <name evidence="6" type="ORF">KIN20_016824</name>
</gene>
<keyword evidence="2" id="KW-0547">Nucleotide-binding</keyword>
<dbReference type="Proteomes" id="UP001196413">
    <property type="component" value="Unassembled WGS sequence"/>
</dbReference>
<dbReference type="InterPro" id="IPR000432">
    <property type="entry name" value="DNA_mismatch_repair_MutS_C"/>
</dbReference>
<dbReference type="FunFam" id="3.40.50.300:FF:000870">
    <property type="entry name" value="MutS protein homolog 4"/>
    <property type="match status" value="1"/>
</dbReference>
<dbReference type="GO" id="GO:0140664">
    <property type="term" value="F:ATP-dependent DNA damage sensor activity"/>
    <property type="evidence" value="ECO:0007669"/>
    <property type="project" value="InterPro"/>
</dbReference>
<sequence>MADCIPVRPRFGNNVVINDGRHPLLDNSIGDKTVPNDTYIPDHSRTMIITGPNMSGKSTYLKQICQLCILAQSGCLIPAKVAVLPVFQRIFSRVGHNDSLVKNLSAFALEMDEIAFILQYSNDRTLVVIDELARSTSTEEGIGISFAIIEKFLKQKAFTIFATHFLDLAALGVNCCAVENYHFPPQVVYVKGQEQFCPTHRLHKGPYNGPLYGFELVELSTFPKEVVESARTLAQRLHEESANKRVVNVDTLMHNVIIRSAHSLRQACESKELASRESLIKCLKDIRRRLQINIAEAKTIVDEK</sequence>
<accession>A0AAD5QTE5</accession>
<dbReference type="InterPro" id="IPR027417">
    <property type="entry name" value="P-loop_NTPase"/>
</dbReference>
<dbReference type="EMBL" id="JAHQIW010003374">
    <property type="protein sequence ID" value="KAJ1358406.1"/>
    <property type="molecule type" value="Genomic_DNA"/>
</dbReference>
<evidence type="ECO:0000256" key="1">
    <source>
        <dbReference type="ARBA" id="ARBA00006271"/>
    </source>
</evidence>
<dbReference type="GO" id="GO:0006298">
    <property type="term" value="P:mismatch repair"/>
    <property type="evidence" value="ECO:0007669"/>
    <property type="project" value="InterPro"/>
</dbReference>
<dbReference type="GO" id="GO:0005634">
    <property type="term" value="C:nucleus"/>
    <property type="evidence" value="ECO:0007669"/>
    <property type="project" value="TreeGrafter"/>
</dbReference>
<dbReference type="PANTHER" id="PTHR11361">
    <property type="entry name" value="DNA MISMATCH REPAIR PROTEIN MUTS FAMILY MEMBER"/>
    <property type="match status" value="1"/>
</dbReference>
<organism evidence="6 7">
    <name type="scientific">Parelaphostrongylus tenuis</name>
    <name type="common">Meningeal worm</name>
    <dbReference type="NCBI Taxonomy" id="148309"/>
    <lineage>
        <taxon>Eukaryota</taxon>
        <taxon>Metazoa</taxon>
        <taxon>Ecdysozoa</taxon>
        <taxon>Nematoda</taxon>
        <taxon>Chromadorea</taxon>
        <taxon>Rhabditida</taxon>
        <taxon>Rhabditina</taxon>
        <taxon>Rhabditomorpha</taxon>
        <taxon>Strongyloidea</taxon>
        <taxon>Metastrongylidae</taxon>
        <taxon>Parelaphostrongylus</taxon>
    </lineage>
</organism>
<name>A0AAD5QTE5_PARTN</name>
<evidence type="ECO:0000259" key="5">
    <source>
        <dbReference type="PROSITE" id="PS00486"/>
    </source>
</evidence>
<dbReference type="Gene3D" id="3.40.50.300">
    <property type="entry name" value="P-loop containing nucleotide triphosphate hydrolases"/>
    <property type="match status" value="1"/>
</dbReference>
<evidence type="ECO:0000256" key="3">
    <source>
        <dbReference type="ARBA" id="ARBA00022840"/>
    </source>
</evidence>
<evidence type="ECO:0000313" key="6">
    <source>
        <dbReference type="EMBL" id="KAJ1358406.1"/>
    </source>
</evidence>
<reference evidence="6" key="1">
    <citation type="submission" date="2021-06" db="EMBL/GenBank/DDBJ databases">
        <title>Parelaphostrongylus tenuis whole genome reference sequence.</title>
        <authorList>
            <person name="Garwood T.J."/>
            <person name="Larsen P.A."/>
            <person name="Fountain-Jones N.M."/>
            <person name="Garbe J.R."/>
            <person name="Macchietto M.G."/>
            <person name="Kania S.A."/>
            <person name="Gerhold R.W."/>
            <person name="Richards J.E."/>
            <person name="Wolf T.M."/>
        </authorList>
    </citation>
    <scope>NUCLEOTIDE SEQUENCE</scope>
    <source>
        <strain evidence="6">MNPRO001-30</strain>
        <tissue evidence="6">Meninges</tissue>
    </source>
</reference>
<comment type="caution">
    <text evidence="6">The sequence shown here is derived from an EMBL/GenBank/DDBJ whole genome shotgun (WGS) entry which is preliminary data.</text>
</comment>
<dbReference type="PANTHER" id="PTHR11361:SF21">
    <property type="entry name" value="MUTS PROTEIN HOMOLOG 4"/>
    <property type="match status" value="1"/>
</dbReference>
<dbReference type="GO" id="GO:0007131">
    <property type="term" value="P:reciprocal meiotic recombination"/>
    <property type="evidence" value="ECO:0007669"/>
    <property type="project" value="TreeGrafter"/>
</dbReference>
<evidence type="ECO:0000256" key="4">
    <source>
        <dbReference type="ARBA" id="ARBA00023125"/>
    </source>
</evidence>
<comment type="similarity">
    <text evidence="1">Belongs to the DNA mismatch repair MutS family.</text>
</comment>
<keyword evidence="7" id="KW-1185">Reference proteome</keyword>
<dbReference type="GO" id="GO:0030983">
    <property type="term" value="F:mismatched DNA binding"/>
    <property type="evidence" value="ECO:0007669"/>
    <property type="project" value="InterPro"/>
</dbReference>
<protein>
    <recommendedName>
        <fullName evidence="5">DNA mismatch repair proteins mutS family domain-containing protein</fullName>
    </recommendedName>
</protein>
<keyword evidence="3" id="KW-0067">ATP-binding</keyword>
<dbReference type="GO" id="GO:0005524">
    <property type="term" value="F:ATP binding"/>
    <property type="evidence" value="ECO:0007669"/>
    <property type="project" value="UniProtKB-KW"/>
</dbReference>
<dbReference type="Pfam" id="PF00488">
    <property type="entry name" value="MutS_V"/>
    <property type="match status" value="1"/>
</dbReference>
<evidence type="ECO:0000313" key="7">
    <source>
        <dbReference type="Proteomes" id="UP001196413"/>
    </source>
</evidence>
<feature type="domain" description="DNA mismatch repair proteins mutS family" evidence="5">
    <location>
        <begin position="125"/>
        <end position="141"/>
    </location>
</feature>
<dbReference type="SMART" id="SM00534">
    <property type="entry name" value="MUTSac"/>
    <property type="match status" value="1"/>
</dbReference>
<dbReference type="PROSITE" id="PS00486">
    <property type="entry name" value="DNA_MISMATCH_REPAIR_2"/>
    <property type="match status" value="1"/>
</dbReference>
<dbReference type="AlphaFoldDB" id="A0AAD5QTE5"/>
<evidence type="ECO:0000256" key="2">
    <source>
        <dbReference type="ARBA" id="ARBA00022741"/>
    </source>
</evidence>